<dbReference type="RefSeq" id="WP_145308686.1">
    <property type="nucleotide sequence ID" value="NZ_CP037452.1"/>
</dbReference>
<reference evidence="1 2" key="1">
    <citation type="submission" date="2019-03" db="EMBL/GenBank/DDBJ databases">
        <title>Deep-cultivation of Planctomycetes and their phenomic and genomic characterization uncovers novel biology.</title>
        <authorList>
            <person name="Wiegand S."/>
            <person name="Jogler M."/>
            <person name="Boedeker C."/>
            <person name="Pinto D."/>
            <person name="Vollmers J."/>
            <person name="Rivas-Marin E."/>
            <person name="Kohn T."/>
            <person name="Peeters S.H."/>
            <person name="Heuer A."/>
            <person name="Rast P."/>
            <person name="Oberbeckmann S."/>
            <person name="Bunk B."/>
            <person name="Jeske O."/>
            <person name="Meyerdierks A."/>
            <person name="Storesund J.E."/>
            <person name="Kallscheuer N."/>
            <person name="Luecker S."/>
            <person name="Lage O.M."/>
            <person name="Pohl T."/>
            <person name="Merkel B.J."/>
            <person name="Hornburger P."/>
            <person name="Mueller R.-W."/>
            <person name="Bruemmer F."/>
            <person name="Labrenz M."/>
            <person name="Spormann A.M."/>
            <person name="Op den Camp H."/>
            <person name="Overmann J."/>
            <person name="Amann R."/>
            <person name="Jetten M.S.M."/>
            <person name="Mascher T."/>
            <person name="Medema M.H."/>
            <person name="Devos D.P."/>
            <person name="Kaster A.-K."/>
            <person name="Ovreas L."/>
            <person name="Rohde M."/>
            <person name="Galperin M.Y."/>
            <person name="Jogler C."/>
        </authorList>
    </citation>
    <scope>NUCLEOTIDE SEQUENCE [LARGE SCALE GENOMIC DNA]</scope>
    <source>
        <strain evidence="1 2">Enr17</strain>
    </source>
</reference>
<protein>
    <recommendedName>
        <fullName evidence="3">DUF4291 domain-containing protein</fullName>
    </recommendedName>
</protein>
<dbReference type="Pfam" id="PF14124">
    <property type="entry name" value="DUF4291"/>
    <property type="match status" value="1"/>
</dbReference>
<dbReference type="InterPro" id="IPR025633">
    <property type="entry name" value="DUF4291"/>
</dbReference>
<proteinExistence type="predicted"/>
<dbReference type="PANTHER" id="PTHR38567:SF1">
    <property type="entry name" value="DUF4291 DOMAIN-CONTAINING PROTEIN"/>
    <property type="match status" value="1"/>
</dbReference>
<gene>
    <name evidence="1" type="ORF">Enr17x_23240</name>
</gene>
<organism evidence="1 2">
    <name type="scientific">Gimesia fumaroli</name>
    <dbReference type="NCBI Taxonomy" id="2527976"/>
    <lineage>
        <taxon>Bacteria</taxon>
        <taxon>Pseudomonadati</taxon>
        <taxon>Planctomycetota</taxon>
        <taxon>Planctomycetia</taxon>
        <taxon>Planctomycetales</taxon>
        <taxon>Planctomycetaceae</taxon>
        <taxon>Gimesia</taxon>
    </lineage>
</organism>
<dbReference type="Proteomes" id="UP000318313">
    <property type="component" value="Chromosome"/>
</dbReference>
<dbReference type="AlphaFoldDB" id="A0A518IB08"/>
<evidence type="ECO:0000313" key="1">
    <source>
        <dbReference type="EMBL" id="QDV50286.1"/>
    </source>
</evidence>
<name>A0A518IB08_9PLAN</name>
<evidence type="ECO:0008006" key="3">
    <source>
        <dbReference type="Google" id="ProtNLM"/>
    </source>
</evidence>
<dbReference type="OrthoDB" id="65842at2"/>
<sequence length="197" mass="22993">MTSLYEIRADYDRESIVVYQAYSSQIADAALKAQKFVAPFSFQRMTWIKPSFLWLMHRSNWGQKSGQTRILAVRIRREGWEKALSQGMLTSPEKQVYASGKTWEQEFNQASVHIQWDTERSPRGAALSCFSIQVGLSRHIIQEFVDEWIVGIKDLTPLVRKLNQIRKRSSKSLKRYLPEEKVYPVPAEWGRKLLISR</sequence>
<dbReference type="EMBL" id="CP037452">
    <property type="protein sequence ID" value="QDV50286.1"/>
    <property type="molecule type" value="Genomic_DNA"/>
</dbReference>
<dbReference type="PANTHER" id="PTHR38567">
    <property type="entry name" value="DUF4291 DOMAIN-CONTAINING PROTEIN"/>
    <property type="match status" value="1"/>
</dbReference>
<accession>A0A518IB08</accession>
<keyword evidence="2" id="KW-1185">Reference proteome</keyword>
<dbReference type="KEGG" id="gfm:Enr17x_23240"/>
<evidence type="ECO:0000313" key="2">
    <source>
        <dbReference type="Proteomes" id="UP000318313"/>
    </source>
</evidence>